<evidence type="ECO:0000256" key="2">
    <source>
        <dbReference type="ARBA" id="ARBA00009326"/>
    </source>
</evidence>
<proteinExistence type="inferred from homology"/>
<dbReference type="PANTHER" id="PTHR10589">
    <property type="entry name" value="UBIQUITIN CARBOXYL-TERMINAL HYDROLASE"/>
    <property type="match status" value="1"/>
</dbReference>
<organism evidence="10 11">
    <name type="scientific">Sistotremastrum niveocremeum HHB9708</name>
    <dbReference type="NCBI Taxonomy" id="1314777"/>
    <lineage>
        <taxon>Eukaryota</taxon>
        <taxon>Fungi</taxon>
        <taxon>Dikarya</taxon>
        <taxon>Basidiomycota</taxon>
        <taxon>Agaricomycotina</taxon>
        <taxon>Agaricomycetes</taxon>
        <taxon>Sistotremastrales</taxon>
        <taxon>Sistotremastraceae</taxon>
        <taxon>Sertulicium</taxon>
        <taxon>Sertulicium niveocremeum</taxon>
    </lineage>
</organism>
<evidence type="ECO:0000256" key="1">
    <source>
        <dbReference type="ARBA" id="ARBA00000707"/>
    </source>
</evidence>
<dbReference type="AlphaFoldDB" id="A0A164S5Y5"/>
<keyword evidence="6 7" id="KW-0788">Thiol protease</keyword>
<feature type="domain" description="UCH catalytic" evidence="9">
    <location>
        <begin position="4"/>
        <end position="243"/>
    </location>
</feature>
<dbReference type="SUPFAM" id="SSF54001">
    <property type="entry name" value="Cysteine proteinases"/>
    <property type="match status" value="1"/>
</dbReference>
<feature type="site" description="Transition state stabilizer" evidence="7">
    <location>
        <position position="90"/>
    </location>
</feature>
<evidence type="ECO:0000256" key="4">
    <source>
        <dbReference type="ARBA" id="ARBA00022786"/>
    </source>
</evidence>
<dbReference type="GO" id="GO:0016579">
    <property type="term" value="P:protein deubiquitination"/>
    <property type="evidence" value="ECO:0007669"/>
    <property type="project" value="TreeGrafter"/>
</dbReference>
<dbReference type="STRING" id="1314777.A0A164S5Y5"/>
<evidence type="ECO:0000256" key="3">
    <source>
        <dbReference type="ARBA" id="ARBA00022670"/>
    </source>
</evidence>
<dbReference type="GO" id="GO:0006511">
    <property type="term" value="P:ubiquitin-dependent protein catabolic process"/>
    <property type="evidence" value="ECO:0007669"/>
    <property type="project" value="UniProtKB-UniRule"/>
</dbReference>
<feature type="active site" description="Nucleophile" evidence="7">
    <location>
        <position position="96"/>
    </location>
</feature>
<comment type="similarity">
    <text evidence="2 7 8">Belongs to the peptidase C12 family.</text>
</comment>
<dbReference type="InterPro" id="IPR057254">
    <property type="entry name" value="UCH_AS"/>
</dbReference>
<dbReference type="PROSITE" id="PS52048">
    <property type="entry name" value="UCH_DOMAIN"/>
    <property type="match status" value="1"/>
</dbReference>
<dbReference type="InterPro" id="IPR001578">
    <property type="entry name" value="Peptidase_C12_UCH"/>
</dbReference>
<dbReference type="Proteomes" id="UP000076722">
    <property type="component" value="Unassembled WGS sequence"/>
</dbReference>
<keyword evidence="5 7" id="KW-0378">Hydrolase</keyword>
<feature type="active site" description="Proton donor" evidence="7">
    <location>
        <position position="168"/>
    </location>
</feature>
<dbReference type="PANTHER" id="PTHR10589:SF17">
    <property type="entry name" value="UBIQUITIN CARBOXYL-TERMINAL HYDROLASE"/>
    <property type="match status" value="1"/>
</dbReference>
<dbReference type="OrthoDB" id="427186at2759"/>
<dbReference type="EMBL" id="KV419416">
    <property type="protein sequence ID" value="KZS91183.1"/>
    <property type="molecule type" value="Genomic_DNA"/>
</dbReference>
<dbReference type="InterPro" id="IPR038765">
    <property type="entry name" value="Papain-like_cys_pep_sf"/>
</dbReference>
<dbReference type="PRINTS" id="PR00707">
    <property type="entry name" value="UBCTHYDRLASE"/>
</dbReference>
<reference evidence="10 11" key="1">
    <citation type="journal article" date="2016" name="Mol. Biol. Evol.">
        <title>Comparative Genomics of Early-Diverging Mushroom-Forming Fungi Provides Insights into the Origins of Lignocellulose Decay Capabilities.</title>
        <authorList>
            <person name="Nagy L.G."/>
            <person name="Riley R."/>
            <person name="Tritt A."/>
            <person name="Adam C."/>
            <person name="Daum C."/>
            <person name="Floudas D."/>
            <person name="Sun H."/>
            <person name="Yadav J.S."/>
            <person name="Pangilinan J."/>
            <person name="Larsson K.H."/>
            <person name="Matsuura K."/>
            <person name="Barry K."/>
            <person name="Labutti K."/>
            <person name="Kuo R."/>
            <person name="Ohm R.A."/>
            <person name="Bhattacharya S.S."/>
            <person name="Shirouzu T."/>
            <person name="Yoshinaga Y."/>
            <person name="Martin F.M."/>
            <person name="Grigoriev I.V."/>
            <person name="Hibbett D.S."/>
        </authorList>
    </citation>
    <scope>NUCLEOTIDE SEQUENCE [LARGE SCALE GENOMIC DNA]</scope>
    <source>
        <strain evidence="10 11">HHB9708</strain>
    </source>
</reference>
<comment type="catalytic activity">
    <reaction evidence="1 7 8">
        <text>Thiol-dependent hydrolysis of ester, thioester, amide, peptide and isopeptide bonds formed by the C-terminal Gly of ubiquitin (a 76-residue protein attached to proteins as an intracellular targeting signal).</text>
        <dbReference type="EC" id="3.4.19.12"/>
    </reaction>
</comment>
<dbReference type="CDD" id="cd09616">
    <property type="entry name" value="Peptidase_C12_UCH_L1_L3"/>
    <property type="match status" value="1"/>
</dbReference>
<evidence type="ECO:0000256" key="7">
    <source>
        <dbReference type="PROSITE-ProRule" id="PRU01393"/>
    </source>
</evidence>
<protein>
    <recommendedName>
        <fullName evidence="8">Ubiquitin carboxyl-terminal hydrolase</fullName>
        <ecNumber evidence="8">3.4.19.12</ecNumber>
    </recommendedName>
</protein>
<dbReference type="FunFam" id="3.40.532.10:FF:000006">
    <property type="entry name" value="Ubiquitin carboxyl-terminal hydrolase"/>
    <property type="match status" value="1"/>
</dbReference>
<evidence type="ECO:0000313" key="10">
    <source>
        <dbReference type="EMBL" id="KZS91183.1"/>
    </source>
</evidence>
<evidence type="ECO:0000256" key="6">
    <source>
        <dbReference type="ARBA" id="ARBA00022807"/>
    </source>
</evidence>
<dbReference type="EC" id="3.4.19.12" evidence="8"/>
<accession>A0A164S5Y5</accession>
<evidence type="ECO:0000256" key="5">
    <source>
        <dbReference type="ARBA" id="ARBA00022801"/>
    </source>
</evidence>
<evidence type="ECO:0000259" key="9">
    <source>
        <dbReference type="PROSITE" id="PS52048"/>
    </source>
</evidence>
<sequence length="247" mass="26553">MTSRWIPLESNPEVMNEWSEKAGLDTSEYEFQDVYGLDPELLGMVPQPVQALILIFPITDEYESKRLEVDRKISEDGQVGLDDGLIYIRQTIGNACGTMALLHAVANTKVKTSPDSPLSTFIIQCKGKTPAERSKLLEETDIFASIHLEAAQSGQSSAPSADEDVNLHYTCFVLAASSPASSGTDPNAEHGGGTRLVELDGRRVGPVDHGPSTDLLQDAAKVVKDVYIGGATSLNFGMIALAPPFGF</sequence>
<dbReference type="GO" id="GO:0005737">
    <property type="term" value="C:cytoplasm"/>
    <property type="evidence" value="ECO:0007669"/>
    <property type="project" value="TreeGrafter"/>
</dbReference>
<dbReference type="InterPro" id="IPR036959">
    <property type="entry name" value="Peptidase_C12_UCH_sf"/>
</dbReference>
<feature type="site" description="Important for enzyme activity" evidence="7">
    <location>
        <position position="200"/>
    </location>
</feature>
<dbReference type="PROSITE" id="PS00140">
    <property type="entry name" value="UCH_1"/>
    <property type="match status" value="1"/>
</dbReference>
<evidence type="ECO:0000313" key="11">
    <source>
        <dbReference type="Proteomes" id="UP000076722"/>
    </source>
</evidence>
<dbReference type="Gene3D" id="3.40.532.10">
    <property type="entry name" value="Peptidase C12, ubiquitin carboxyl-terminal hydrolase"/>
    <property type="match status" value="1"/>
</dbReference>
<evidence type="ECO:0000256" key="8">
    <source>
        <dbReference type="RuleBase" id="RU361215"/>
    </source>
</evidence>
<gene>
    <name evidence="10" type="ORF">SISNIDRAFT_429997</name>
</gene>
<keyword evidence="4 7" id="KW-0833">Ubl conjugation pathway</keyword>
<dbReference type="GO" id="GO:0004843">
    <property type="term" value="F:cysteine-type deubiquitinase activity"/>
    <property type="evidence" value="ECO:0007669"/>
    <property type="project" value="UniProtKB-UniRule"/>
</dbReference>
<dbReference type="Pfam" id="PF01088">
    <property type="entry name" value="Peptidase_C12"/>
    <property type="match status" value="1"/>
</dbReference>
<keyword evidence="11" id="KW-1185">Reference proteome</keyword>
<name>A0A164S5Y5_9AGAM</name>
<keyword evidence="3 7" id="KW-0645">Protease</keyword>